<dbReference type="InterPro" id="IPR039365">
    <property type="entry name" value="IS701-like"/>
</dbReference>
<protein>
    <recommendedName>
        <fullName evidence="2">Transposase IS701-like DDE domain-containing protein</fullName>
    </recommendedName>
</protein>
<gene>
    <name evidence="3" type="ORF">FH063_003189</name>
</gene>
<dbReference type="Proteomes" id="UP000325333">
    <property type="component" value="Unassembled WGS sequence"/>
</dbReference>
<evidence type="ECO:0000313" key="3">
    <source>
        <dbReference type="EMBL" id="KAA1052993.1"/>
    </source>
</evidence>
<accession>A0A5B0KMD1</accession>
<reference evidence="3 4" key="1">
    <citation type="submission" date="2019-07" db="EMBL/GenBank/DDBJ databases">
        <title>Genome sequencing of the stress-tolerant strain Azospirillum brasilense Az19.</title>
        <authorList>
            <person name="Maroniche G.A."/>
            <person name="Garcia J.E."/>
            <person name="Pagnussat L."/>
            <person name="Amenta M."/>
            <person name="Creus C.M."/>
        </authorList>
    </citation>
    <scope>NUCLEOTIDE SEQUENCE [LARGE SCALE GENOMIC DNA]</scope>
    <source>
        <strain evidence="3 4">Az19</strain>
    </source>
</reference>
<comment type="caution">
    <text evidence="3">The sequence shown here is derived from an EMBL/GenBank/DDBJ whole genome shotgun (WGS) entry which is preliminary data.</text>
</comment>
<dbReference type="EMBL" id="VEWN01000018">
    <property type="protein sequence ID" value="KAA1052993.1"/>
    <property type="molecule type" value="Genomic_DNA"/>
</dbReference>
<dbReference type="PANTHER" id="PTHR33627:SF1">
    <property type="entry name" value="TRANSPOSASE"/>
    <property type="match status" value="1"/>
</dbReference>
<sequence length="411" mass="46381">MTTALDMLTGWPSQLDELFGRISGEFARAEPRRQARKYLEGLLGGAKRKNGWQLAEQIGDARPWRTQRVLSHVLWDQDRVRDVCRAYIVEQLGRDGVLIVDETGFLKKGEHSVGVARQYSGTAGRIDNCQVGVFLAYATERGHALIDRRLYLPEDWLDDEHRREGRIPADVAFATKPAMARAMIAQALDAGVPCGWVAADALYGSDKSLRVLLEQRAVPYVLAVRGNEVLNVLTAEREFLHLKASALADLVPEDGWKRLSAGVGAKGQRYYDWARLRLFRLQEPLWDHWLLIRRNRKNHADKAYYVTFGPMETTLADLVRVAGRRWAIEECFEIAKQDCGLADYEVRSWHGWYRHITLAMLALAFLAAMRRRLNVERGAAAVRHSSRLPTACRRSATSSPPSKGSVHPGSL</sequence>
<feature type="domain" description="Transposase IS701-like DDE" evidence="2">
    <location>
        <begin position="25"/>
        <end position="230"/>
    </location>
</feature>
<feature type="region of interest" description="Disordered" evidence="1">
    <location>
        <begin position="390"/>
        <end position="411"/>
    </location>
</feature>
<dbReference type="InterPro" id="IPR038721">
    <property type="entry name" value="IS701-like_DDE_dom"/>
</dbReference>
<organism evidence="3 4">
    <name type="scientific">Azospirillum argentinense</name>
    <dbReference type="NCBI Taxonomy" id="2970906"/>
    <lineage>
        <taxon>Bacteria</taxon>
        <taxon>Pseudomonadati</taxon>
        <taxon>Pseudomonadota</taxon>
        <taxon>Alphaproteobacteria</taxon>
        <taxon>Rhodospirillales</taxon>
        <taxon>Azospirillaceae</taxon>
        <taxon>Azospirillum</taxon>
    </lineage>
</organism>
<dbReference type="AlphaFoldDB" id="A0A5B0KMD1"/>
<dbReference type="InterPro" id="IPR012337">
    <property type="entry name" value="RNaseH-like_sf"/>
</dbReference>
<evidence type="ECO:0000259" key="2">
    <source>
        <dbReference type="Pfam" id="PF13546"/>
    </source>
</evidence>
<evidence type="ECO:0000256" key="1">
    <source>
        <dbReference type="SAM" id="MobiDB-lite"/>
    </source>
</evidence>
<dbReference type="PANTHER" id="PTHR33627">
    <property type="entry name" value="TRANSPOSASE"/>
    <property type="match status" value="1"/>
</dbReference>
<name>A0A5B0KMD1_9PROT</name>
<dbReference type="Pfam" id="PF13546">
    <property type="entry name" value="DDE_5"/>
    <property type="match status" value="1"/>
</dbReference>
<proteinExistence type="predicted"/>
<dbReference type="NCBIfam" id="NF033540">
    <property type="entry name" value="transpos_IS701"/>
    <property type="match status" value="1"/>
</dbReference>
<evidence type="ECO:0000313" key="4">
    <source>
        <dbReference type="Proteomes" id="UP000325333"/>
    </source>
</evidence>
<dbReference type="SUPFAM" id="SSF53098">
    <property type="entry name" value="Ribonuclease H-like"/>
    <property type="match status" value="1"/>
</dbReference>